<evidence type="ECO:0000313" key="1">
    <source>
        <dbReference type="EMBL" id="SBS83529.1"/>
    </source>
</evidence>
<organism evidence="1 4">
    <name type="scientific">Plasmodium ovale curtisi</name>
    <dbReference type="NCBI Taxonomy" id="864141"/>
    <lineage>
        <taxon>Eukaryota</taxon>
        <taxon>Sar</taxon>
        <taxon>Alveolata</taxon>
        <taxon>Apicomplexa</taxon>
        <taxon>Aconoidasida</taxon>
        <taxon>Haemosporida</taxon>
        <taxon>Plasmodiidae</taxon>
        <taxon>Plasmodium</taxon>
        <taxon>Plasmodium (Plasmodium)</taxon>
    </lineage>
</organism>
<evidence type="ECO:0000313" key="2">
    <source>
        <dbReference type="EMBL" id="SBS90939.1"/>
    </source>
</evidence>
<dbReference type="AlphaFoldDB" id="A0A1A8VST0"/>
<sequence>MSTYIHPLFSYEHMCVFSYMLKKGKNFTNLKSNGDITTFRRTKQIVSSASSSPHPRYFSPHIAEKGKLFSISFLLLFVYTFERKMRNNAGSYNDIPALPLLPKYHYLNRDNLRKHMVKQTRRTEIRERKMRKEGDRMVSFITLHC</sequence>
<evidence type="ECO:0000313" key="3">
    <source>
        <dbReference type="Proteomes" id="UP000078546"/>
    </source>
</evidence>
<accession>A0A1A8VST0</accession>
<name>A0A1A8VST0_PLAOA</name>
<dbReference type="Proteomes" id="UP000078546">
    <property type="component" value="Unassembled WGS sequence"/>
</dbReference>
<gene>
    <name evidence="2" type="ORF">POVCU1_019430</name>
    <name evidence="1" type="ORF">POVCU2_0021430</name>
</gene>
<evidence type="ECO:0000313" key="4">
    <source>
        <dbReference type="Proteomes" id="UP000078560"/>
    </source>
</evidence>
<dbReference type="EMBL" id="FLQU01000287">
    <property type="protein sequence ID" value="SBS83529.1"/>
    <property type="molecule type" value="Genomic_DNA"/>
</dbReference>
<reference evidence="3 4" key="1">
    <citation type="submission" date="2016-05" db="EMBL/GenBank/DDBJ databases">
        <authorList>
            <person name="Naeem Raeece"/>
        </authorList>
    </citation>
    <scope>NUCLEOTIDE SEQUENCE [LARGE SCALE GENOMIC DNA]</scope>
</reference>
<protein>
    <submittedName>
        <fullName evidence="1">Uncharacterized protein</fullName>
    </submittedName>
</protein>
<dbReference type="Proteomes" id="UP000078560">
    <property type="component" value="Unassembled WGS sequence"/>
</dbReference>
<reference evidence="1" key="2">
    <citation type="submission" date="2016-05" db="EMBL/GenBank/DDBJ databases">
        <authorList>
            <person name="Lavstsen T."/>
            <person name="Jespersen J.S."/>
        </authorList>
    </citation>
    <scope>NUCLEOTIDE SEQUENCE [LARGE SCALE GENOMIC DNA]</scope>
</reference>
<dbReference type="EMBL" id="FLQV01000356">
    <property type="protein sequence ID" value="SBS90939.1"/>
    <property type="molecule type" value="Genomic_DNA"/>
</dbReference>
<proteinExistence type="predicted"/>